<dbReference type="InterPro" id="IPR029000">
    <property type="entry name" value="Cyclophilin-like_dom_sf"/>
</dbReference>
<accession>A0A124G060</accession>
<dbReference type="AlphaFoldDB" id="A0A124G060"/>
<dbReference type="SUPFAM" id="SSF50891">
    <property type="entry name" value="Cyclophilin-like"/>
    <property type="match status" value="1"/>
</dbReference>
<organism evidence="2 3">
    <name type="scientific">candidate division TA06 bacterium 34_109</name>
    <dbReference type="NCBI Taxonomy" id="1635277"/>
    <lineage>
        <taxon>Bacteria</taxon>
        <taxon>Bacteria division TA06</taxon>
    </lineage>
</organism>
<sequence length="129" mass="14502">MKRILIKVDHLELEAELNNNKTAEKIWDLLPIEGRVNTWGEEIYFSIGERIELEKDAREVVSMGELGYWPPGEAFCIFFGRTPASSGDEIRAASAVNIFGKVIGNPEVLKKVRSGSKIIIQKSEKVIID</sequence>
<dbReference type="Gene3D" id="2.40.100.20">
    <property type="match status" value="1"/>
</dbReference>
<dbReference type="Proteomes" id="UP000053467">
    <property type="component" value="Unassembled WGS sequence"/>
</dbReference>
<dbReference type="Pfam" id="PF04126">
    <property type="entry name" value="Cyclophil_like"/>
    <property type="match status" value="1"/>
</dbReference>
<evidence type="ECO:0000313" key="2">
    <source>
        <dbReference type="EMBL" id="KUK86367.1"/>
    </source>
</evidence>
<reference evidence="3" key="1">
    <citation type="journal article" date="2015" name="MBio">
        <title>Genome-Resolved Metagenomic Analysis Reveals Roles for Candidate Phyla and Other Microbial Community Members in Biogeochemical Transformations in Oil Reservoirs.</title>
        <authorList>
            <person name="Hu P."/>
            <person name="Tom L."/>
            <person name="Singh A."/>
            <person name="Thomas B.C."/>
            <person name="Baker B.J."/>
            <person name="Piceno Y.M."/>
            <person name="Andersen G.L."/>
            <person name="Banfield J.F."/>
        </authorList>
    </citation>
    <scope>NUCLEOTIDE SEQUENCE [LARGE SCALE GENOMIC DNA]</scope>
</reference>
<feature type="domain" description="Cyclophilin TM1367-like" evidence="1">
    <location>
        <begin position="2"/>
        <end position="120"/>
    </location>
</feature>
<gene>
    <name evidence="2" type="ORF">XE03_1562</name>
</gene>
<proteinExistence type="predicted"/>
<dbReference type="InterPro" id="IPR025658">
    <property type="entry name" value="Cyclophilin_TM1367"/>
</dbReference>
<dbReference type="EMBL" id="LGGX01000021">
    <property type="protein sequence ID" value="KUK86367.1"/>
    <property type="molecule type" value="Genomic_DNA"/>
</dbReference>
<protein>
    <recommendedName>
        <fullName evidence="1">Cyclophilin TM1367-like domain-containing protein</fullName>
    </recommendedName>
</protein>
<evidence type="ECO:0000313" key="3">
    <source>
        <dbReference type="Proteomes" id="UP000053467"/>
    </source>
</evidence>
<evidence type="ECO:0000259" key="1">
    <source>
        <dbReference type="Pfam" id="PF04126"/>
    </source>
</evidence>
<comment type="caution">
    <text evidence="2">The sequence shown here is derived from an EMBL/GenBank/DDBJ whole genome shotgun (WGS) entry which is preliminary data.</text>
</comment>
<name>A0A124G060_UNCT6</name>